<reference evidence="1" key="1">
    <citation type="submission" date="2021-02" db="EMBL/GenBank/DDBJ databases">
        <authorList>
            <person name="Nowell W R."/>
        </authorList>
    </citation>
    <scope>NUCLEOTIDE SEQUENCE</scope>
</reference>
<dbReference type="Proteomes" id="UP000663823">
    <property type="component" value="Unassembled WGS sequence"/>
</dbReference>
<evidence type="ECO:0000313" key="2">
    <source>
        <dbReference type="EMBL" id="CAF4067053.1"/>
    </source>
</evidence>
<proteinExistence type="predicted"/>
<evidence type="ECO:0000313" key="3">
    <source>
        <dbReference type="Proteomes" id="UP000663882"/>
    </source>
</evidence>
<organism evidence="1 3">
    <name type="scientific">Rotaria sordida</name>
    <dbReference type="NCBI Taxonomy" id="392033"/>
    <lineage>
        <taxon>Eukaryota</taxon>
        <taxon>Metazoa</taxon>
        <taxon>Spiralia</taxon>
        <taxon>Gnathifera</taxon>
        <taxon>Rotifera</taxon>
        <taxon>Eurotatoria</taxon>
        <taxon>Bdelloidea</taxon>
        <taxon>Philodinida</taxon>
        <taxon>Philodinidae</taxon>
        <taxon>Rotaria</taxon>
    </lineage>
</organism>
<evidence type="ECO:0000313" key="1">
    <source>
        <dbReference type="EMBL" id="CAF0820536.1"/>
    </source>
</evidence>
<comment type="caution">
    <text evidence="1">The sequence shown here is derived from an EMBL/GenBank/DDBJ whole genome shotgun (WGS) entry which is preliminary data.</text>
</comment>
<sequence>MGHDSNILFEENSHKRHAFIPSSARIECNKLINCTRFVLPSRESKIQKNAKFTLARSAPDLTPINNKKTNYVQLYKPIYIARYTKTIEGQFVYDEGNEFELIEEIDEEYLHVIHLRTNIEYKIHQKCLQLDPETSLRLGSTDRGVIQRCLFQYNIPAQILNRRNAEDWHYLICVNPLNHCFYFAQESKLNHILFKSFHELIHNVNVLKTIPLSIKLPFRIEFEEDLWHIPRRHLTFEYCIGEGEFGEV</sequence>
<protein>
    <submittedName>
        <fullName evidence="1">Uncharacterized protein</fullName>
    </submittedName>
</protein>
<dbReference type="EMBL" id="CAJOAX010009999">
    <property type="protein sequence ID" value="CAF4067053.1"/>
    <property type="molecule type" value="Genomic_DNA"/>
</dbReference>
<dbReference type="EMBL" id="CAJNOO010000133">
    <property type="protein sequence ID" value="CAF0820536.1"/>
    <property type="molecule type" value="Genomic_DNA"/>
</dbReference>
<dbReference type="Proteomes" id="UP000663882">
    <property type="component" value="Unassembled WGS sequence"/>
</dbReference>
<accession>A0A813UA05</accession>
<gene>
    <name evidence="2" type="ORF">OTI717_LOCUS32458</name>
    <name evidence="1" type="ORF">RFH988_LOCUS4917</name>
</gene>
<name>A0A813UA05_9BILA</name>
<dbReference type="AlphaFoldDB" id="A0A813UA05"/>